<feature type="domain" description="Glutamyl-tRNA amidotransferase complex subunit Gta3" evidence="2">
    <location>
        <begin position="1"/>
        <end position="26"/>
    </location>
</feature>
<dbReference type="AlphaFoldDB" id="A0AA38RJ73"/>
<comment type="caution">
    <text evidence="3">The sequence shown here is derived from an EMBL/GenBank/DDBJ whole genome shotgun (WGS) entry which is preliminary data.</text>
</comment>
<dbReference type="EMBL" id="JANBVO010000010">
    <property type="protein sequence ID" value="KAJ9149286.1"/>
    <property type="molecule type" value="Genomic_DNA"/>
</dbReference>
<accession>A0AA38RJ73</accession>
<keyword evidence="4" id="KW-1185">Reference proteome</keyword>
<evidence type="ECO:0000313" key="4">
    <source>
        <dbReference type="Proteomes" id="UP001174694"/>
    </source>
</evidence>
<reference evidence="3" key="1">
    <citation type="submission" date="2022-07" db="EMBL/GenBank/DDBJ databases">
        <title>Fungi with potential for degradation of polypropylene.</title>
        <authorList>
            <person name="Gostincar C."/>
        </authorList>
    </citation>
    <scope>NUCLEOTIDE SEQUENCE</scope>
    <source>
        <strain evidence="3">EXF-13308</strain>
    </source>
</reference>
<protein>
    <recommendedName>
        <fullName evidence="2">Glutamyl-tRNA amidotransferase complex subunit Gta3 domain-containing protein</fullName>
    </recommendedName>
</protein>
<gene>
    <name evidence="3" type="ORF">NKR23_g4406</name>
</gene>
<evidence type="ECO:0000259" key="2">
    <source>
        <dbReference type="Pfam" id="PF20978"/>
    </source>
</evidence>
<dbReference type="Pfam" id="PF20978">
    <property type="entry name" value="Gta3"/>
    <property type="match status" value="1"/>
</dbReference>
<dbReference type="Proteomes" id="UP001174694">
    <property type="component" value="Unassembled WGS sequence"/>
</dbReference>
<evidence type="ECO:0000256" key="1">
    <source>
        <dbReference type="SAM" id="MobiDB-lite"/>
    </source>
</evidence>
<evidence type="ECO:0000313" key="3">
    <source>
        <dbReference type="EMBL" id="KAJ9149286.1"/>
    </source>
</evidence>
<feature type="region of interest" description="Disordered" evidence="1">
    <location>
        <begin position="55"/>
        <end position="89"/>
    </location>
</feature>
<name>A0AA38RJ73_9PEZI</name>
<sequence>MIRVLQSQLHFVRDIQSVDTSGVEPLRSIRDETREGLAEATIGLETLREALAQEDVFGHSKRPRRRRRESEEAVSGAGQEVDGWDPLQTASRTAGGFFVVRSGKE</sequence>
<organism evidence="3 4">
    <name type="scientific">Pleurostoma richardsiae</name>
    <dbReference type="NCBI Taxonomy" id="41990"/>
    <lineage>
        <taxon>Eukaryota</taxon>
        <taxon>Fungi</taxon>
        <taxon>Dikarya</taxon>
        <taxon>Ascomycota</taxon>
        <taxon>Pezizomycotina</taxon>
        <taxon>Sordariomycetes</taxon>
        <taxon>Sordariomycetidae</taxon>
        <taxon>Calosphaeriales</taxon>
        <taxon>Pleurostomataceae</taxon>
        <taxon>Pleurostoma</taxon>
    </lineage>
</organism>
<proteinExistence type="predicted"/>
<dbReference type="InterPro" id="IPR049545">
    <property type="entry name" value="Gta3_dom"/>
</dbReference>